<keyword evidence="6 12" id="KW-0653">Protein transport</keyword>
<evidence type="ECO:0000313" key="13">
    <source>
        <dbReference type="EMBL" id="RKU40095.1"/>
    </source>
</evidence>
<comment type="function">
    <text evidence="12">Component of the PAM complex, a complex required for the translocation of transit peptide-containing proteins from the inner membrane into the mitochondrial matrix in an ATP-dependent manner.</text>
</comment>
<evidence type="ECO:0000256" key="5">
    <source>
        <dbReference type="ARBA" id="ARBA00022792"/>
    </source>
</evidence>
<keyword evidence="7" id="KW-0809">Transit peptide</keyword>
<organism evidence="13 14">
    <name type="scientific">Coniochaeta pulveracea</name>
    <dbReference type="NCBI Taxonomy" id="177199"/>
    <lineage>
        <taxon>Eukaryota</taxon>
        <taxon>Fungi</taxon>
        <taxon>Dikarya</taxon>
        <taxon>Ascomycota</taxon>
        <taxon>Pezizomycotina</taxon>
        <taxon>Sordariomycetes</taxon>
        <taxon>Sordariomycetidae</taxon>
        <taxon>Coniochaetales</taxon>
        <taxon>Coniochaetaceae</taxon>
        <taxon>Coniochaeta</taxon>
    </lineage>
</organism>
<proteinExistence type="inferred from homology"/>
<dbReference type="Pfam" id="PF08566">
    <property type="entry name" value="Pam17"/>
    <property type="match status" value="1"/>
</dbReference>
<evidence type="ECO:0000256" key="2">
    <source>
        <dbReference type="ARBA" id="ARBA00006837"/>
    </source>
</evidence>
<comment type="similarity">
    <text evidence="2 12">Belongs to the PAM17 family.</text>
</comment>
<feature type="transmembrane region" description="Helical" evidence="12">
    <location>
        <begin position="117"/>
        <end position="140"/>
    </location>
</feature>
<dbReference type="GO" id="GO:0030150">
    <property type="term" value="P:protein import into mitochondrial matrix"/>
    <property type="evidence" value="ECO:0007669"/>
    <property type="project" value="UniProtKB-UniRule"/>
</dbReference>
<keyword evidence="4 12" id="KW-0812">Transmembrane</keyword>
<evidence type="ECO:0000256" key="7">
    <source>
        <dbReference type="ARBA" id="ARBA00022946"/>
    </source>
</evidence>
<keyword evidence="3 12" id="KW-0813">Transport</keyword>
<evidence type="ECO:0000256" key="3">
    <source>
        <dbReference type="ARBA" id="ARBA00022448"/>
    </source>
</evidence>
<protein>
    <recommendedName>
        <fullName evidence="12">Presequence translocated-associated motor subunit PAM17</fullName>
    </recommendedName>
</protein>
<dbReference type="PANTHER" id="PTHR28021">
    <property type="entry name" value="PRESEQUENCE TRANSLOCATED-ASSOCIATED MOTOR SUBUNIT PAM17, MITOCHONDRIAL"/>
    <property type="match status" value="1"/>
</dbReference>
<comment type="subcellular location">
    <subcellularLocation>
        <location evidence="1 12">Mitochondrion inner membrane</location>
        <topology evidence="1 12">Multi-pass membrane protein</topology>
    </subcellularLocation>
</comment>
<evidence type="ECO:0000256" key="11">
    <source>
        <dbReference type="ARBA" id="ARBA00023136"/>
    </source>
</evidence>
<keyword evidence="5 12" id="KW-0999">Mitochondrion inner membrane</keyword>
<dbReference type="Proteomes" id="UP000275385">
    <property type="component" value="Unassembled WGS sequence"/>
</dbReference>
<keyword evidence="11 12" id="KW-0472">Membrane</keyword>
<evidence type="ECO:0000256" key="4">
    <source>
        <dbReference type="ARBA" id="ARBA00022692"/>
    </source>
</evidence>
<accession>A0A420XWR2</accession>
<dbReference type="EMBL" id="QVQW01000121">
    <property type="protein sequence ID" value="RKU40095.1"/>
    <property type="molecule type" value="Genomic_DNA"/>
</dbReference>
<sequence>MLTSTTTSMLRSGVARSCAIQPVQLLRCQYSTIKPAPLSLSSSNTRLTTQPKRCTSVRVSRFISTSTVRCRQATNDHDLDAAAAARVAQAAQTNPAEPPLDWNTFFKLRKTRRRWQLAFSVISSLAGGTGGALVLSTGAAEALVSQVPLDPMITLGLMTFGSAAMGWLVGPALGSQVFYALNRKYKKQMTIKETQFFARVKKNRVDPTNSSAGNPVPDFYGEKISSVAGYRQWLKDQRAFNKKRTTFV</sequence>
<feature type="transmembrane region" description="Helical" evidence="12">
    <location>
        <begin position="152"/>
        <end position="181"/>
    </location>
</feature>
<evidence type="ECO:0000256" key="9">
    <source>
        <dbReference type="ARBA" id="ARBA00023010"/>
    </source>
</evidence>
<name>A0A420XWR2_9PEZI</name>
<evidence type="ECO:0000313" key="14">
    <source>
        <dbReference type="Proteomes" id="UP000275385"/>
    </source>
</evidence>
<evidence type="ECO:0000256" key="10">
    <source>
        <dbReference type="ARBA" id="ARBA00023128"/>
    </source>
</evidence>
<keyword evidence="10 12" id="KW-0496">Mitochondrion</keyword>
<keyword evidence="8 12" id="KW-1133">Transmembrane helix</keyword>
<dbReference type="GO" id="GO:0001405">
    <property type="term" value="C:PAM complex, Tim23 associated import motor"/>
    <property type="evidence" value="ECO:0007669"/>
    <property type="project" value="UniProtKB-UniRule"/>
</dbReference>
<comment type="subunit">
    <text evidence="12">Component of the PAM complex.</text>
</comment>
<comment type="caution">
    <text evidence="13">The sequence shown here is derived from an EMBL/GenBank/DDBJ whole genome shotgun (WGS) entry which is preliminary data.</text>
</comment>
<evidence type="ECO:0000256" key="12">
    <source>
        <dbReference type="RuleBase" id="RU367146"/>
    </source>
</evidence>
<keyword evidence="14" id="KW-1185">Reference proteome</keyword>
<evidence type="ECO:0000256" key="8">
    <source>
        <dbReference type="ARBA" id="ARBA00022989"/>
    </source>
</evidence>
<evidence type="ECO:0000256" key="6">
    <source>
        <dbReference type="ARBA" id="ARBA00022927"/>
    </source>
</evidence>
<keyword evidence="9 12" id="KW-0811">Translocation</keyword>
<dbReference type="STRING" id="177199.A0A420XWR2"/>
<dbReference type="AlphaFoldDB" id="A0A420XWR2"/>
<evidence type="ECO:0000256" key="1">
    <source>
        <dbReference type="ARBA" id="ARBA00004448"/>
    </source>
</evidence>
<gene>
    <name evidence="13" type="primary">PAM17</name>
    <name evidence="13" type="ORF">DL546_000273</name>
</gene>
<dbReference type="InterPro" id="IPR013875">
    <property type="entry name" value="Pam17"/>
</dbReference>
<dbReference type="PANTHER" id="PTHR28021:SF1">
    <property type="entry name" value="PRESEQUENCE TRANSLOCATED-ASSOCIATED MOTOR SUBUNIT PAM17, MITOCHONDRIAL"/>
    <property type="match status" value="1"/>
</dbReference>
<dbReference type="OrthoDB" id="5970083at2759"/>
<reference evidence="13 14" key="1">
    <citation type="submission" date="2018-08" db="EMBL/GenBank/DDBJ databases">
        <title>Draft genome of the lignicolous fungus Coniochaeta pulveracea.</title>
        <authorList>
            <person name="Borstlap C.J."/>
            <person name="De Witt R.N."/>
            <person name="Botha A."/>
            <person name="Volschenk H."/>
        </authorList>
    </citation>
    <scope>NUCLEOTIDE SEQUENCE [LARGE SCALE GENOMIC DNA]</scope>
    <source>
        <strain evidence="13 14">CAB683</strain>
    </source>
</reference>